<gene>
    <name evidence="1" type="ORF">L1987_22486</name>
</gene>
<dbReference type="EMBL" id="CM042025">
    <property type="protein sequence ID" value="KAI3806577.1"/>
    <property type="molecule type" value="Genomic_DNA"/>
</dbReference>
<proteinExistence type="predicted"/>
<evidence type="ECO:0000313" key="1">
    <source>
        <dbReference type="EMBL" id="KAI3806577.1"/>
    </source>
</evidence>
<reference evidence="2" key="1">
    <citation type="journal article" date="2022" name="Mol. Ecol. Resour.">
        <title>The genomes of chicory, endive, great burdock and yacon provide insights into Asteraceae palaeo-polyploidization history and plant inulin production.</title>
        <authorList>
            <person name="Fan W."/>
            <person name="Wang S."/>
            <person name="Wang H."/>
            <person name="Wang A."/>
            <person name="Jiang F."/>
            <person name="Liu H."/>
            <person name="Zhao H."/>
            <person name="Xu D."/>
            <person name="Zhang Y."/>
        </authorList>
    </citation>
    <scope>NUCLEOTIDE SEQUENCE [LARGE SCALE GENOMIC DNA]</scope>
    <source>
        <strain evidence="2">cv. Yunnan</strain>
    </source>
</reference>
<accession>A0ACB9IHN5</accession>
<keyword evidence="2" id="KW-1185">Reference proteome</keyword>
<dbReference type="Proteomes" id="UP001056120">
    <property type="component" value="Linkage Group LG08"/>
</dbReference>
<comment type="caution">
    <text evidence="1">The sequence shown here is derived from an EMBL/GenBank/DDBJ whole genome shotgun (WGS) entry which is preliminary data.</text>
</comment>
<sequence length="154" mass="17277">MSHCGWNSCMEAMTRGVAIAAWPIHSDQPRNAFLLVDVLKVALFMREWACRDELLTSVMVEKVVRKLMDTKEGAAVRRRAVDLGGELRRAAWSGIRREVQESKLGGGNNSLVSVEEKEKKQASMQVKHTNKQVKIKLTDPRKQDRGVTAGCQVM</sequence>
<reference evidence="1 2" key="2">
    <citation type="journal article" date="2022" name="Mol. Ecol. Resour.">
        <title>The genomes of chicory, endive, great burdock and yacon provide insights into Asteraceae paleo-polyploidization history and plant inulin production.</title>
        <authorList>
            <person name="Fan W."/>
            <person name="Wang S."/>
            <person name="Wang H."/>
            <person name="Wang A."/>
            <person name="Jiang F."/>
            <person name="Liu H."/>
            <person name="Zhao H."/>
            <person name="Xu D."/>
            <person name="Zhang Y."/>
        </authorList>
    </citation>
    <scope>NUCLEOTIDE SEQUENCE [LARGE SCALE GENOMIC DNA]</scope>
    <source>
        <strain evidence="2">cv. Yunnan</strain>
        <tissue evidence="1">Leaves</tissue>
    </source>
</reference>
<protein>
    <submittedName>
        <fullName evidence="1">Uncharacterized protein</fullName>
    </submittedName>
</protein>
<name>A0ACB9IHN5_9ASTR</name>
<organism evidence="1 2">
    <name type="scientific">Smallanthus sonchifolius</name>
    <dbReference type="NCBI Taxonomy" id="185202"/>
    <lineage>
        <taxon>Eukaryota</taxon>
        <taxon>Viridiplantae</taxon>
        <taxon>Streptophyta</taxon>
        <taxon>Embryophyta</taxon>
        <taxon>Tracheophyta</taxon>
        <taxon>Spermatophyta</taxon>
        <taxon>Magnoliopsida</taxon>
        <taxon>eudicotyledons</taxon>
        <taxon>Gunneridae</taxon>
        <taxon>Pentapetalae</taxon>
        <taxon>asterids</taxon>
        <taxon>campanulids</taxon>
        <taxon>Asterales</taxon>
        <taxon>Asteraceae</taxon>
        <taxon>Asteroideae</taxon>
        <taxon>Heliantheae alliance</taxon>
        <taxon>Millerieae</taxon>
        <taxon>Smallanthus</taxon>
    </lineage>
</organism>
<evidence type="ECO:0000313" key="2">
    <source>
        <dbReference type="Proteomes" id="UP001056120"/>
    </source>
</evidence>